<feature type="region of interest" description="Disordered" evidence="1">
    <location>
        <begin position="215"/>
        <end position="245"/>
    </location>
</feature>
<name>A0A6N2LG08_SALVM</name>
<evidence type="ECO:0000313" key="2">
    <source>
        <dbReference type="EMBL" id="VFU40137.1"/>
    </source>
</evidence>
<feature type="compositionally biased region" description="Basic and acidic residues" evidence="1">
    <location>
        <begin position="115"/>
        <end position="131"/>
    </location>
</feature>
<protein>
    <submittedName>
        <fullName evidence="2">Uncharacterized protein</fullName>
    </submittedName>
</protein>
<dbReference type="EMBL" id="CAADRP010001541">
    <property type="protein sequence ID" value="VFU40137.1"/>
    <property type="molecule type" value="Genomic_DNA"/>
</dbReference>
<feature type="region of interest" description="Disordered" evidence="1">
    <location>
        <begin position="103"/>
        <end position="138"/>
    </location>
</feature>
<evidence type="ECO:0000256" key="1">
    <source>
        <dbReference type="SAM" id="MobiDB-lite"/>
    </source>
</evidence>
<accession>A0A6N2LG08</accession>
<proteinExistence type="predicted"/>
<reference evidence="2" key="1">
    <citation type="submission" date="2019-03" db="EMBL/GenBank/DDBJ databases">
        <authorList>
            <person name="Mank J."/>
            <person name="Almeida P."/>
        </authorList>
    </citation>
    <scope>NUCLEOTIDE SEQUENCE</scope>
    <source>
        <strain evidence="2">78183</strain>
    </source>
</reference>
<feature type="compositionally biased region" description="Basic and acidic residues" evidence="1">
    <location>
        <begin position="215"/>
        <end position="239"/>
    </location>
</feature>
<organism evidence="2">
    <name type="scientific">Salix viminalis</name>
    <name type="common">Common osier</name>
    <name type="synonym">Basket willow</name>
    <dbReference type="NCBI Taxonomy" id="40686"/>
    <lineage>
        <taxon>Eukaryota</taxon>
        <taxon>Viridiplantae</taxon>
        <taxon>Streptophyta</taxon>
        <taxon>Embryophyta</taxon>
        <taxon>Tracheophyta</taxon>
        <taxon>Spermatophyta</taxon>
        <taxon>Magnoliopsida</taxon>
        <taxon>eudicotyledons</taxon>
        <taxon>Gunneridae</taxon>
        <taxon>Pentapetalae</taxon>
        <taxon>rosids</taxon>
        <taxon>fabids</taxon>
        <taxon>Malpighiales</taxon>
        <taxon>Salicaceae</taxon>
        <taxon>Saliceae</taxon>
        <taxon>Salix</taxon>
    </lineage>
</organism>
<dbReference type="AlphaFoldDB" id="A0A6N2LG08"/>
<sequence>MEKAAQAQELVEEMKRRLENPNLYLSIRYRQNSITHLNYLLKSGLKVKERENSDQTFHFGALETELNQLKLELENENEEASHLSRNVEILMDDLQSELAAAEARTGSQLSVEAEAAERENQSLKGSDKATEESEDFGSFTLMNMKKSVKRRSQNDGNITISLEEYESLNRKAARDDEFIRRSEPSNMSITSENTYEIQILKKELGIATVKNGEMRARSEQAATRAEKAKTISKINERGVKNKRRG</sequence>
<gene>
    <name evidence="2" type="ORF">SVIM_LOCUS227956</name>
</gene>